<evidence type="ECO:0000256" key="6">
    <source>
        <dbReference type="ARBA" id="ARBA00050168"/>
    </source>
</evidence>
<dbReference type="Pfam" id="PF03949">
    <property type="entry name" value="Malic_M"/>
    <property type="match status" value="1"/>
</dbReference>
<dbReference type="Pfam" id="PF00390">
    <property type="entry name" value="malic"/>
    <property type="match status" value="1"/>
</dbReference>
<name>A0A1C0U1T0_9GAMM</name>
<comment type="catalytic activity">
    <reaction evidence="6 8">
        <text>oxaloacetate + H(+) = pyruvate + CO2</text>
        <dbReference type="Rhea" id="RHEA:15641"/>
        <dbReference type="ChEBI" id="CHEBI:15361"/>
        <dbReference type="ChEBI" id="CHEBI:15378"/>
        <dbReference type="ChEBI" id="CHEBI:16452"/>
        <dbReference type="ChEBI" id="CHEBI:16526"/>
        <dbReference type="EC" id="1.1.1.38"/>
    </reaction>
</comment>
<accession>A0A1C0U1T0</accession>
<dbReference type="EC" id="1.1.1.38" evidence="8"/>
<dbReference type="NCBIfam" id="NF010052">
    <property type="entry name" value="PRK13529.1"/>
    <property type="match status" value="1"/>
</dbReference>
<comment type="cofactor">
    <cofactor evidence="1">
        <name>Mn(2+)</name>
        <dbReference type="ChEBI" id="CHEBI:29035"/>
    </cofactor>
</comment>
<keyword evidence="4 8" id="KW-0560">Oxidoreductase</keyword>
<dbReference type="HAMAP" id="MF_01619">
    <property type="entry name" value="NAD_malic_enz"/>
    <property type="match status" value="1"/>
</dbReference>
<dbReference type="GO" id="GO:0004471">
    <property type="term" value="F:malate dehydrogenase (decarboxylating) (NAD+) activity"/>
    <property type="evidence" value="ECO:0007669"/>
    <property type="project" value="UniProtKB-UniRule"/>
</dbReference>
<dbReference type="InterPro" id="IPR046346">
    <property type="entry name" value="Aminoacid_DH-like_N_sf"/>
</dbReference>
<evidence type="ECO:0000256" key="5">
    <source>
        <dbReference type="ARBA" id="ARBA00023027"/>
    </source>
</evidence>
<gene>
    <name evidence="8 15" type="primary">maeA</name>
    <name evidence="15" type="ORF">Ppb6_02979</name>
</gene>
<feature type="binding site" evidence="8 11">
    <location>
        <position position="270"/>
    </location>
    <ligand>
        <name>a divalent metal cation</name>
        <dbReference type="ChEBI" id="CHEBI:60240"/>
    </ligand>
</feature>
<dbReference type="STRING" id="286156.Ppb6_02979"/>
<dbReference type="GO" id="GO:0005829">
    <property type="term" value="C:cytosol"/>
    <property type="evidence" value="ECO:0007669"/>
    <property type="project" value="TreeGrafter"/>
</dbReference>
<dbReference type="FunFam" id="3.40.50.720:FF:000055">
    <property type="entry name" value="NAD-dependent malic enzyme"/>
    <property type="match status" value="1"/>
</dbReference>
<dbReference type="SUPFAM" id="SSF53223">
    <property type="entry name" value="Aminoacid dehydrogenase-like, N-terminal domain"/>
    <property type="match status" value="1"/>
</dbReference>
<dbReference type="RefSeq" id="WP_065823812.1">
    <property type="nucleotide sequence ID" value="NZ_CAWMQZ010000104.1"/>
</dbReference>
<dbReference type="FunFam" id="3.40.50.10380:FF:000001">
    <property type="entry name" value="NAD-dependent malic enzyme"/>
    <property type="match status" value="1"/>
</dbReference>
<proteinExistence type="inferred from homology"/>
<dbReference type="InterPro" id="IPR015884">
    <property type="entry name" value="Malic_enzyme_CS"/>
</dbReference>
<feature type="active site" description="Proton acceptor" evidence="8 9">
    <location>
        <position position="175"/>
    </location>
</feature>
<organism evidence="15 16">
    <name type="scientific">Photorhabdus australis subsp. thailandensis</name>
    <dbReference type="NCBI Taxonomy" id="2805096"/>
    <lineage>
        <taxon>Bacteria</taxon>
        <taxon>Pseudomonadati</taxon>
        <taxon>Pseudomonadota</taxon>
        <taxon>Gammaproteobacteria</taxon>
        <taxon>Enterobacterales</taxon>
        <taxon>Morganellaceae</taxon>
        <taxon>Photorhabdus</taxon>
    </lineage>
</organism>
<feature type="binding site" evidence="8">
    <location>
        <position position="157"/>
    </location>
    <ligand>
        <name>NAD(+)</name>
        <dbReference type="ChEBI" id="CHEBI:57540"/>
    </ligand>
</feature>
<evidence type="ECO:0000256" key="3">
    <source>
        <dbReference type="ARBA" id="ARBA00022723"/>
    </source>
</evidence>
<evidence type="ECO:0000259" key="14">
    <source>
        <dbReference type="SMART" id="SM01274"/>
    </source>
</evidence>
<dbReference type="InterPro" id="IPR012302">
    <property type="entry name" value="Malic_NAD-bd"/>
</dbReference>
<keyword evidence="3 8" id="KW-0479">Metal-binding</keyword>
<evidence type="ECO:0000256" key="4">
    <source>
        <dbReference type="ARBA" id="ARBA00023002"/>
    </source>
</evidence>
<feature type="binding site" evidence="10">
    <location>
        <position position="462"/>
    </location>
    <ligand>
        <name>(S)-malate</name>
        <dbReference type="ChEBI" id="CHEBI:15589"/>
    </ligand>
</feature>
<dbReference type="SUPFAM" id="SSF51735">
    <property type="entry name" value="NAD(P)-binding Rossmann-fold domains"/>
    <property type="match status" value="1"/>
</dbReference>
<feature type="domain" description="Malic enzyme NAD-binding" evidence="13">
    <location>
        <begin position="271"/>
        <end position="531"/>
    </location>
</feature>
<feature type="domain" description="Malic enzyme N-terminal" evidence="14">
    <location>
        <begin position="81"/>
        <end position="261"/>
    </location>
</feature>
<reference evidence="15 16" key="1">
    <citation type="submission" date="2015-12" db="EMBL/GenBank/DDBJ databases">
        <title>Genome comparisons provide insights into the role of secondary metabolites in the pathogenic phase of the Photorhabdus life cycle.</title>
        <authorList>
            <person name="Tobias N.J."/>
            <person name="Mishra B."/>
            <person name="Gupta D.K."/>
            <person name="Thines M."/>
            <person name="Stinear T.P."/>
            <person name="Bode H.B."/>
        </authorList>
    </citation>
    <scope>NUCLEOTIDE SEQUENCE [LARGE SCALE GENOMIC DNA]</scope>
    <source>
        <strain evidence="15 16">PB68.1</strain>
    </source>
</reference>
<evidence type="ECO:0000256" key="12">
    <source>
        <dbReference type="RuleBase" id="RU003427"/>
    </source>
</evidence>
<dbReference type="GO" id="GO:0006108">
    <property type="term" value="P:malate metabolic process"/>
    <property type="evidence" value="ECO:0007669"/>
    <property type="project" value="TreeGrafter"/>
</dbReference>
<dbReference type="GO" id="GO:0046872">
    <property type="term" value="F:metal ion binding"/>
    <property type="evidence" value="ECO:0007669"/>
    <property type="project" value="UniProtKB-KW"/>
</dbReference>
<feature type="binding site" evidence="8 11">
    <location>
        <position position="246"/>
    </location>
    <ligand>
        <name>a divalent metal cation</name>
        <dbReference type="ChEBI" id="CHEBI:60240"/>
    </ligand>
</feature>
<dbReference type="InterPro" id="IPR037062">
    <property type="entry name" value="Malic_N_dom_sf"/>
</dbReference>
<comment type="catalytic activity">
    <reaction evidence="7 8">
        <text>(S)-malate + NAD(+) = pyruvate + CO2 + NADH</text>
        <dbReference type="Rhea" id="RHEA:12653"/>
        <dbReference type="ChEBI" id="CHEBI:15361"/>
        <dbReference type="ChEBI" id="CHEBI:15589"/>
        <dbReference type="ChEBI" id="CHEBI:16526"/>
        <dbReference type="ChEBI" id="CHEBI:57540"/>
        <dbReference type="ChEBI" id="CHEBI:57945"/>
        <dbReference type="EC" id="1.1.1.38"/>
    </reaction>
</comment>
<dbReference type="SMART" id="SM00919">
    <property type="entry name" value="Malic_M"/>
    <property type="match status" value="1"/>
</dbReference>
<dbReference type="SMART" id="SM01274">
    <property type="entry name" value="malic"/>
    <property type="match status" value="1"/>
</dbReference>
<comment type="cofactor">
    <cofactor evidence="8 11">
        <name>Mg(2+)</name>
        <dbReference type="ChEBI" id="CHEBI:18420"/>
    </cofactor>
    <cofactor evidence="8 11">
        <name>Mn(2+)</name>
        <dbReference type="ChEBI" id="CHEBI:29035"/>
    </cofactor>
    <text evidence="8 11">Divalent metal cations. Prefers magnesium or manganese.</text>
</comment>
<feature type="binding site" evidence="10">
    <location>
        <position position="157"/>
    </location>
    <ligand>
        <name>(S)-malate</name>
        <dbReference type="ChEBI" id="CHEBI:15589"/>
    </ligand>
</feature>
<dbReference type="PANTHER" id="PTHR23406">
    <property type="entry name" value="MALIC ENZYME-RELATED"/>
    <property type="match status" value="1"/>
</dbReference>
<dbReference type="InterPro" id="IPR036291">
    <property type="entry name" value="NAD(P)-bd_dom_sf"/>
</dbReference>
<dbReference type="PRINTS" id="PR00072">
    <property type="entry name" value="MALOXRDTASE"/>
</dbReference>
<dbReference type="Gene3D" id="3.40.50.10380">
    <property type="entry name" value="Malic enzyme, N-terminal domain"/>
    <property type="match status" value="1"/>
</dbReference>
<dbReference type="Gene3D" id="3.40.50.720">
    <property type="entry name" value="NAD(P)-binding Rossmann-like Domain"/>
    <property type="match status" value="1"/>
</dbReference>
<dbReference type="PANTHER" id="PTHR23406:SF34">
    <property type="entry name" value="NAD-DEPENDENT MALIC ENZYME, MITOCHONDRIAL"/>
    <property type="match status" value="1"/>
</dbReference>
<dbReference type="InterPro" id="IPR001891">
    <property type="entry name" value="Malic_OxRdtase"/>
</dbReference>
<dbReference type="InterPro" id="IPR012301">
    <property type="entry name" value="Malic_N_dom"/>
</dbReference>
<sequence length="565" mass="62995">MELEHESKRPLYIPYAGPILLEFPLLNKGSAFTKEERSTFNLYGLLPEAVETIEEQAERAYRQYLDFENDADKHIYLRNIQDTNETLFYRLLDAHLNEMMPIIYTPTVGEACEHFSDIYRRARGLFISYPNKEHIDDMLQNATKQNVKVIVVTDGERILGLGDQGIGGMGIPIGKLSLYTACGGISPAYTLPVVLDVGTNNPQRLNDPLYMGWRHPRITGQEYDEFVDEFIQAVKRRWPNVLLQFEDFAQKNAMPLLNRYRHEICCFNDDIQGTAAVTLGSLIAASRAAGRQLKDQTVTFLGAGSAGCGIAEQIVAQMKSEGLSEEQARARIFMVDRFGLLTDKLPNLLDFQNKLVQKSDSLVEWNVNSDSISLLDVVRNAKPTVLIGVSGQSGLFTEEIIREMHKHCERPIIMPLSNPTSRVEARPEDIISWTDGAALVATGSPFHPVKYRGQEYPIAQCNNSYIFPGIGLGVIASGAKLVTDGMLMAASRTLADCSPLAQEGEGPLLPLIDDIQAVSRKIAKQVAKEAQIQGVATVTSDGALDEAIERNFWKPEYRVYKRTSF</sequence>
<dbReference type="EMBL" id="LOMY01000104">
    <property type="protein sequence ID" value="OCQ51864.1"/>
    <property type="molecule type" value="Genomic_DNA"/>
</dbReference>
<evidence type="ECO:0000256" key="2">
    <source>
        <dbReference type="ARBA" id="ARBA00008785"/>
    </source>
</evidence>
<dbReference type="PATRIC" id="fig|286156.4.peg.3381"/>
<dbReference type="Proteomes" id="UP000093476">
    <property type="component" value="Unassembled WGS sequence"/>
</dbReference>
<keyword evidence="5 8" id="KW-0520">NAD</keyword>
<keyword evidence="16" id="KW-1185">Reference proteome</keyword>
<evidence type="ECO:0000313" key="16">
    <source>
        <dbReference type="Proteomes" id="UP000093476"/>
    </source>
</evidence>
<feature type="binding site" evidence="8 11">
    <location>
        <position position="247"/>
    </location>
    <ligand>
        <name>a divalent metal cation</name>
        <dbReference type="ChEBI" id="CHEBI:60240"/>
    </ligand>
</feature>
<evidence type="ECO:0000313" key="15">
    <source>
        <dbReference type="EMBL" id="OCQ51864.1"/>
    </source>
</evidence>
<evidence type="ECO:0000256" key="10">
    <source>
        <dbReference type="PIRSR" id="PIRSR000106-2"/>
    </source>
</evidence>
<feature type="binding site" evidence="8">
    <location>
        <position position="418"/>
    </location>
    <ligand>
        <name>NAD(+)</name>
        <dbReference type="ChEBI" id="CHEBI:57540"/>
    </ligand>
</feature>
<dbReference type="GO" id="GO:0008948">
    <property type="term" value="F:oxaloacetate decarboxylase activity"/>
    <property type="evidence" value="ECO:0007669"/>
    <property type="project" value="UniProtKB-UniRule"/>
</dbReference>
<feature type="binding site" evidence="10">
    <location>
        <position position="418"/>
    </location>
    <ligand>
        <name>(S)-malate</name>
        <dbReference type="ChEBI" id="CHEBI:15589"/>
    </ligand>
</feature>
<comment type="similarity">
    <text evidence="2 8 12">Belongs to the malic enzymes family.</text>
</comment>
<dbReference type="PROSITE" id="PS00331">
    <property type="entry name" value="MALIC_ENZYMES"/>
    <property type="match status" value="1"/>
</dbReference>
<evidence type="ECO:0000256" key="1">
    <source>
        <dbReference type="ARBA" id="ARBA00001936"/>
    </source>
</evidence>
<feature type="site" description="Important for activity" evidence="8">
    <location>
        <position position="270"/>
    </location>
</feature>
<dbReference type="CDD" id="cd05312">
    <property type="entry name" value="NAD_bind_1_malic_enz"/>
    <property type="match status" value="1"/>
</dbReference>
<dbReference type="AlphaFoldDB" id="A0A1C0U1T0"/>
<evidence type="ECO:0000256" key="9">
    <source>
        <dbReference type="PIRSR" id="PIRSR000106-1"/>
    </source>
</evidence>
<comment type="caution">
    <text evidence="15">The sequence shown here is derived from an EMBL/GenBank/DDBJ whole genome shotgun (WGS) entry which is preliminary data.</text>
</comment>
<dbReference type="PIRSF" id="PIRSF000106">
    <property type="entry name" value="ME"/>
    <property type="match status" value="1"/>
</dbReference>
<feature type="binding site" evidence="8">
    <location>
        <position position="270"/>
    </location>
    <ligand>
        <name>NAD(+)</name>
        <dbReference type="ChEBI" id="CHEBI:57540"/>
    </ligand>
</feature>
<comment type="subunit">
    <text evidence="8">Homotetramer.</text>
</comment>
<evidence type="ECO:0000259" key="13">
    <source>
        <dbReference type="SMART" id="SM00919"/>
    </source>
</evidence>
<dbReference type="GO" id="GO:0051287">
    <property type="term" value="F:NAD binding"/>
    <property type="evidence" value="ECO:0007669"/>
    <property type="project" value="InterPro"/>
</dbReference>
<protein>
    <recommendedName>
        <fullName evidence="8">NAD-dependent malic enzyme</fullName>
        <shortName evidence="8">NAD-ME</shortName>
        <ecNumber evidence="8">1.1.1.38</ecNumber>
    </recommendedName>
</protein>
<evidence type="ECO:0000256" key="11">
    <source>
        <dbReference type="PIRSR" id="PIRSR000106-3"/>
    </source>
</evidence>
<feature type="active site" description="Proton donor" evidence="8 9">
    <location>
        <position position="104"/>
    </location>
</feature>
<dbReference type="InterPro" id="IPR023667">
    <property type="entry name" value="NAD_malic_enz_proteobac"/>
</dbReference>
<evidence type="ECO:0000256" key="8">
    <source>
        <dbReference type="HAMAP-Rule" id="MF_01619"/>
    </source>
</evidence>
<evidence type="ECO:0000256" key="7">
    <source>
        <dbReference type="ARBA" id="ARBA00052591"/>
    </source>
</evidence>